<gene>
    <name evidence="3" type="primary">rpiA</name>
    <name evidence="3" type="ORF">J0A67_21870</name>
</gene>
<evidence type="ECO:0000313" key="4">
    <source>
        <dbReference type="Proteomes" id="UP000664698"/>
    </source>
</evidence>
<dbReference type="GO" id="GO:0004751">
    <property type="term" value="F:ribose-5-phosphate isomerase activity"/>
    <property type="evidence" value="ECO:0007669"/>
    <property type="project" value="UniProtKB-EC"/>
</dbReference>
<keyword evidence="1 3" id="KW-0413">Isomerase</keyword>
<dbReference type="PANTHER" id="PTHR11934">
    <property type="entry name" value="RIBOSE-5-PHOSPHATE ISOMERASE"/>
    <property type="match status" value="1"/>
</dbReference>
<dbReference type="Proteomes" id="UP000664698">
    <property type="component" value="Unassembled WGS sequence"/>
</dbReference>
<dbReference type="SUPFAM" id="SSF75445">
    <property type="entry name" value="D-ribose-5-phosphate isomerase (RpiA), lid domain"/>
    <property type="match status" value="1"/>
</dbReference>
<dbReference type="NCBIfam" id="TIGR00021">
    <property type="entry name" value="rpiA"/>
    <property type="match status" value="1"/>
</dbReference>
<protein>
    <recommendedName>
        <fullName evidence="2">Ribose 5-phosphate isomerase A</fullName>
        <ecNumber evidence="2">5.3.1.6</ecNumber>
    </recommendedName>
</protein>
<dbReference type="RefSeq" id="WP_206571529.1">
    <property type="nucleotide sequence ID" value="NZ_JAFKCW010000006.1"/>
</dbReference>
<dbReference type="Pfam" id="PF06026">
    <property type="entry name" value="Rib_5-P_isom_A"/>
    <property type="match status" value="1"/>
</dbReference>
<accession>A0ABS3BW60</accession>
<dbReference type="EC" id="5.3.1.6" evidence="2"/>
<organism evidence="3 4">
    <name type="scientific">Algoriphagus aestuariicola</name>
    <dbReference type="NCBI Taxonomy" id="1852016"/>
    <lineage>
        <taxon>Bacteria</taxon>
        <taxon>Pseudomonadati</taxon>
        <taxon>Bacteroidota</taxon>
        <taxon>Cytophagia</taxon>
        <taxon>Cytophagales</taxon>
        <taxon>Cyclobacteriaceae</taxon>
        <taxon>Algoriphagus</taxon>
    </lineage>
</organism>
<reference evidence="3 4" key="1">
    <citation type="submission" date="2021-03" db="EMBL/GenBank/DDBJ databases">
        <title>novel species isolated from a fishpond in China.</title>
        <authorList>
            <person name="Lu H."/>
            <person name="Cai Z."/>
        </authorList>
    </citation>
    <scope>NUCLEOTIDE SEQUENCE [LARGE SCALE GENOMIC DNA]</scope>
    <source>
        <strain evidence="3 4">JCM 31546</strain>
    </source>
</reference>
<sequence>MDNAALGLKWAKEISNRKEKERIAQLVALRAIDGETIGAGSGSTSFLTVLALGERVENVGISIKIVPTSIEIELAAHAVGLNVISSLDRMVDWCFDGADEVDPSGRLIKGRGGALLREKAVFRASKKIVLVADASKDVKRLGEKHPVPVEVDPQWVRRVFGDISKMSNVAEVMLRMAVNKDGPVITERGNLLLDVRMNKIEEGDEERLMKMPGVCETGIFSGFEFERIMG</sequence>
<evidence type="ECO:0000313" key="3">
    <source>
        <dbReference type="EMBL" id="MBN7803532.1"/>
    </source>
</evidence>
<dbReference type="SUPFAM" id="SSF100950">
    <property type="entry name" value="NagB/RpiA/CoA transferase-like"/>
    <property type="match status" value="1"/>
</dbReference>
<dbReference type="CDD" id="cd01398">
    <property type="entry name" value="RPI_A"/>
    <property type="match status" value="1"/>
</dbReference>
<dbReference type="InterPro" id="IPR004788">
    <property type="entry name" value="Ribose5P_isomerase_type_A"/>
</dbReference>
<dbReference type="EMBL" id="JAFKCW010000006">
    <property type="protein sequence ID" value="MBN7803532.1"/>
    <property type="molecule type" value="Genomic_DNA"/>
</dbReference>
<keyword evidence="4" id="KW-1185">Reference proteome</keyword>
<dbReference type="InterPro" id="IPR037171">
    <property type="entry name" value="NagB/RpiA_transferase-like"/>
</dbReference>
<dbReference type="Gene3D" id="3.30.70.260">
    <property type="match status" value="1"/>
</dbReference>
<evidence type="ECO:0000256" key="2">
    <source>
        <dbReference type="NCBIfam" id="TIGR00021"/>
    </source>
</evidence>
<name>A0ABS3BW60_9BACT</name>
<comment type="caution">
    <text evidence="3">The sequence shown here is derived from an EMBL/GenBank/DDBJ whole genome shotgun (WGS) entry which is preliminary data.</text>
</comment>
<dbReference type="Gene3D" id="3.40.50.1360">
    <property type="match status" value="1"/>
</dbReference>
<dbReference type="PANTHER" id="PTHR11934:SF0">
    <property type="entry name" value="RIBOSE-5-PHOSPHATE ISOMERASE"/>
    <property type="match status" value="1"/>
</dbReference>
<proteinExistence type="predicted"/>
<evidence type="ECO:0000256" key="1">
    <source>
        <dbReference type="ARBA" id="ARBA00023235"/>
    </source>
</evidence>